<gene>
    <name evidence="1" type="ORF">EER27_15390</name>
</gene>
<evidence type="ECO:0000313" key="2">
    <source>
        <dbReference type="Proteomes" id="UP000267049"/>
    </source>
</evidence>
<dbReference type="EMBL" id="RIBS01000010">
    <property type="protein sequence ID" value="RNF82031.1"/>
    <property type="molecule type" value="Genomic_DNA"/>
</dbReference>
<reference evidence="1 2" key="1">
    <citation type="submission" date="2018-11" db="EMBL/GenBank/DDBJ databases">
        <title>Lysobacter cryohumiis sp. nov., isolated from soil in the Tianshan Mountains, Xinjiang, China.</title>
        <authorList>
            <person name="Luo Y."/>
            <person name="Sheng H."/>
        </authorList>
    </citation>
    <scope>NUCLEOTIDE SEQUENCE [LARGE SCALE GENOMIC DNA]</scope>
    <source>
        <strain evidence="1 2">ZS60</strain>
    </source>
</reference>
<accession>A0A3M8SL46</accession>
<dbReference type="OrthoDB" id="5511530at2"/>
<dbReference type="RefSeq" id="WP_123089030.1">
    <property type="nucleotide sequence ID" value="NZ_RIBS01000010.1"/>
</dbReference>
<name>A0A3M8SL46_9GAMM</name>
<evidence type="ECO:0000313" key="1">
    <source>
        <dbReference type="EMBL" id="RNF82031.1"/>
    </source>
</evidence>
<sequence>MPLEIQFAVLRPDETKVFTFSGPIAQRMVGISQFELAFSKDDHHVQRTSISLSVNQQGNTLSVNPHASMVDAGGRNLDAGKSSVTVVAVAWVGIDNPSVRFANVGGIVDNGASAPQAVPCNSPLVLQSLLAGFDLSFGKDDHHMETALASVGNQLNGNSSVVTGLAKMSDASGNNASTATVDGGLVASCDRSLRMVVMASNSLQFGAQTLQFPADVSRFVSLLTGFKVQFKNEHDHHVKTFKASFQVDKIQDHAVTVVGSAGLSDGSGNEQDNTISNVTGVVIGY</sequence>
<dbReference type="Proteomes" id="UP000267049">
    <property type="component" value="Unassembled WGS sequence"/>
</dbReference>
<comment type="caution">
    <text evidence="1">The sequence shown here is derived from an EMBL/GenBank/DDBJ whole genome shotgun (WGS) entry which is preliminary data.</text>
</comment>
<organism evidence="1 2">
    <name type="scientific">Montanilutibacter psychrotolerans</name>
    <dbReference type="NCBI Taxonomy" id="1327343"/>
    <lineage>
        <taxon>Bacteria</taxon>
        <taxon>Pseudomonadati</taxon>
        <taxon>Pseudomonadota</taxon>
        <taxon>Gammaproteobacteria</taxon>
        <taxon>Lysobacterales</taxon>
        <taxon>Lysobacteraceae</taxon>
        <taxon>Montanilutibacter</taxon>
    </lineage>
</organism>
<protein>
    <submittedName>
        <fullName evidence="1">Uncharacterized protein</fullName>
    </submittedName>
</protein>
<dbReference type="AlphaFoldDB" id="A0A3M8SL46"/>
<proteinExistence type="predicted"/>
<keyword evidence="2" id="KW-1185">Reference proteome</keyword>